<dbReference type="SMART" id="SM00860">
    <property type="entry name" value="SMI1_KNR4"/>
    <property type="match status" value="1"/>
</dbReference>
<dbReference type="AlphaFoldDB" id="A0A498DN14"/>
<dbReference type="Proteomes" id="UP000270219">
    <property type="component" value="Unassembled WGS sequence"/>
</dbReference>
<feature type="domain" description="Knr4/Smi1-like" evidence="1">
    <location>
        <begin position="17"/>
        <end position="144"/>
    </location>
</feature>
<dbReference type="EMBL" id="RCHR01000001">
    <property type="protein sequence ID" value="RLL48450.1"/>
    <property type="molecule type" value="Genomic_DNA"/>
</dbReference>
<dbReference type="RefSeq" id="WP_121521604.1">
    <property type="nucleotide sequence ID" value="NZ_RCHR01000001.1"/>
</dbReference>
<organism evidence="2 3">
    <name type="scientific">Oceanobacillus piezotolerans</name>
    <dbReference type="NCBI Taxonomy" id="2448030"/>
    <lineage>
        <taxon>Bacteria</taxon>
        <taxon>Bacillati</taxon>
        <taxon>Bacillota</taxon>
        <taxon>Bacilli</taxon>
        <taxon>Bacillales</taxon>
        <taxon>Bacillaceae</taxon>
        <taxon>Oceanobacillus</taxon>
    </lineage>
</organism>
<sequence length="272" mass="31447">MRDFWLVDEDDSYVLKPIKEEDIVGAEKKLGVKLPQLYKELVKEQNGGYIKRTAFPIEFSTSSVEDFIYIESIYGIGEEGILDSLYLINEWGLPEDIVLLGGDGHTWIAMDYRGGASEPSIVYIEVEEKVDIQIASNFSKFIEGLQEEEMVIVDEDEAEITDDMEMPELHDITKEEAENIFKTSNDEELIVPTLTNIHIGDNDINWLLEQLISLLYRNISEEMAVEIADKLYEYSYLRAEMDHNKYSFLIDKLEEIPDPDIKIRLQMIDEVE</sequence>
<dbReference type="OrthoDB" id="8657476at2"/>
<proteinExistence type="predicted"/>
<dbReference type="SUPFAM" id="SSF160631">
    <property type="entry name" value="SMI1/KNR4-like"/>
    <property type="match status" value="1"/>
</dbReference>
<protein>
    <submittedName>
        <fullName evidence="2">SMI1/KNR4 family protein</fullName>
    </submittedName>
</protein>
<evidence type="ECO:0000313" key="2">
    <source>
        <dbReference type="EMBL" id="RLL48450.1"/>
    </source>
</evidence>
<gene>
    <name evidence="2" type="ORF">D8M04_04095</name>
</gene>
<comment type="caution">
    <text evidence="2">The sequence shown here is derived from an EMBL/GenBank/DDBJ whole genome shotgun (WGS) entry which is preliminary data.</text>
</comment>
<dbReference type="Pfam" id="PF09346">
    <property type="entry name" value="SMI1_KNR4"/>
    <property type="match status" value="1"/>
</dbReference>
<name>A0A498DN14_9BACI</name>
<reference evidence="2 3" key="1">
    <citation type="submission" date="2018-10" db="EMBL/GenBank/DDBJ databases">
        <title>Oceanobacillus sp. YLB-02 draft genome.</title>
        <authorList>
            <person name="Yu L."/>
        </authorList>
    </citation>
    <scope>NUCLEOTIDE SEQUENCE [LARGE SCALE GENOMIC DNA]</scope>
    <source>
        <strain evidence="2 3">YLB-02</strain>
    </source>
</reference>
<dbReference type="Gene3D" id="3.40.1580.10">
    <property type="entry name" value="SMI1/KNR4-like"/>
    <property type="match status" value="1"/>
</dbReference>
<dbReference type="InterPro" id="IPR018958">
    <property type="entry name" value="Knr4/Smi1-like_dom"/>
</dbReference>
<evidence type="ECO:0000313" key="3">
    <source>
        <dbReference type="Proteomes" id="UP000270219"/>
    </source>
</evidence>
<evidence type="ECO:0000259" key="1">
    <source>
        <dbReference type="SMART" id="SM00860"/>
    </source>
</evidence>
<dbReference type="InterPro" id="IPR037883">
    <property type="entry name" value="Knr4/Smi1-like_sf"/>
</dbReference>
<keyword evidence="3" id="KW-1185">Reference proteome</keyword>
<accession>A0A498DN14</accession>